<evidence type="ECO:0000313" key="1">
    <source>
        <dbReference type="EMBL" id="OGL47327.1"/>
    </source>
</evidence>
<dbReference type="EMBL" id="MGDE01000044">
    <property type="protein sequence ID" value="OGL47327.1"/>
    <property type="molecule type" value="Genomic_DNA"/>
</dbReference>
<evidence type="ECO:0000313" key="2">
    <source>
        <dbReference type="Proteomes" id="UP000178797"/>
    </source>
</evidence>
<accession>A0A1F7S2J3</accession>
<organism evidence="1 2">
    <name type="scientific">Candidatus Schekmanbacteria bacterium RBG_16_38_10</name>
    <dbReference type="NCBI Taxonomy" id="1817879"/>
    <lineage>
        <taxon>Bacteria</taxon>
        <taxon>Candidatus Schekmaniibacteriota</taxon>
    </lineage>
</organism>
<proteinExistence type="predicted"/>
<reference evidence="1 2" key="1">
    <citation type="journal article" date="2016" name="Nat. Commun.">
        <title>Thousands of microbial genomes shed light on interconnected biogeochemical processes in an aquifer system.</title>
        <authorList>
            <person name="Anantharaman K."/>
            <person name="Brown C.T."/>
            <person name="Hug L.A."/>
            <person name="Sharon I."/>
            <person name="Castelle C.J."/>
            <person name="Probst A.J."/>
            <person name="Thomas B.C."/>
            <person name="Singh A."/>
            <person name="Wilkins M.J."/>
            <person name="Karaoz U."/>
            <person name="Brodie E.L."/>
            <person name="Williams K.H."/>
            <person name="Hubbard S.S."/>
            <person name="Banfield J.F."/>
        </authorList>
    </citation>
    <scope>NUCLEOTIDE SEQUENCE [LARGE SCALE GENOMIC DNA]</scope>
</reference>
<dbReference type="AlphaFoldDB" id="A0A1F7S2J3"/>
<protein>
    <submittedName>
        <fullName evidence="1">Uncharacterized protein</fullName>
    </submittedName>
</protein>
<dbReference type="Proteomes" id="UP000178797">
    <property type="component" value="Unassembled WGS sequence"/>
</dbReference>
<name>A0A1F7S2J3_9BACT</name>
<comment type="caution">
    <text evidence="1">The sequence shown here is derived from an EMBL/GenBank/DDBJ whole genome shotgun (WGS) entry which is preliminary data.</text>
</comment>
<sequence length="153" mass="18164">MSNQPEWEFVTNLGDVNPVEYGGYFIFRDKTGIYQPEGEYYDPETREVFRFSLDQLQVFSGDLIPLSIWYERDSLPHALNSYIEWFSKDVKSLASFVGIDSLELKRMFTSDDILERARAYESIGMYWGFNNLDNYPLKLTRKEAEKRYRRYTG</sequence>
<gene>
    <name evidence="1" type="ORF">A2W05_09805</name>
</gene>